<accession>A0ABN9VS33</accession>
<dbReference type="EMBL" id="CAUYUJ010017613">
    <property type="protein sequence ID" value="CAK0876262.1"/>
    <property type="molecule type" value="Genomic_DNA"/>
</dbReference>
<protein>
    <submittedName>
        <fullName evidence="2">Uncharacterized protein</fullName>
    </submittedName>
</protein>
<feature type="transmembrane region" description="Helical" evidence="1">
    <location>
        <begin position="194"/>
        <end position="214"/>
    </location>
</feature>
<organism evidence="2 3">
    <name type="scientific">Prorocentrum cordatum</name>
    <dbReference type="NCBI Taxonomy" id="2364126"/>
    <lineage>
        <taxon>Eukaryota</taxon>
        <taxon>Sar</taxon>
        <taxon>Alveolata</taxon>
        <taxon>Dinophyceae</taxon>
        <taxon>Prorocentrales</taxon>
        <taxon>Prorocentraceae</taxon>
        <taxon>Prorocentrum</taxon>
    </lineage>
</organism>
<evidence type="ECO:0000256" key="1">
    <source>
        <dbReference type="SAM" id="Phobius"/>
    </source>
</evidence>
<evidence type="ECO:0000313" key="3">
    <source>
        <dbReference type="Proteomes" id="UP001189429"/>
    </source>
</evidence>
<keyword evidence="1" id="KW-0472">Membrane</keyword>
<gene>
    <name evidence="2" type="ORF">PCOR1329_LOCUS60694</name>
</gene>
<sequence>MEAADGGLLVSGVVVEEALVRTKPPEAPELRRSAELPAEGAACSTFKRMVNVRVSSMDQIALVAQSISKRSSRRLLSAADAEKRSFNELWVRLNDVTSPSVLESLQLRSDGGLDERRLAQLWDDNFYNLSFRCFSSVMALGMIVFNFVYTAMLDLEAVLSDERQHGFHILNAAIPEGDIPLASGSPGVVMSMELLYMTYMYASACFMLASAIVHPGLQERHRWRIVAKLTWEKLPQLITASAMRSLCHVHPTVFYHELSGCLEEASENFKAKLKWSAVSDLLKFVCSRMFFLWLGLEVFLVKFRATAHLVDQDTATTRNILAAALFLFQVMGTVNLKSTIRDRLNPIISSSSAGGTACSP</sequence>
<evidence type="ECO:0000313" key="2">
    <source>
        <dbReference type="EMBL" id="CAK0876262.1"/>
    </source>
</evidence>
<proteinExistence type="predicted"/>
<feature type="transmembrane region" description="Helical" evidence="1">
    <location>
        <begin position="126"/>
        <end position="149"/>
    </location>
</feature>
<reference evidence="2" key="1">
    <citation type="submission" date="2023-10" db="EMBL/GenBank/DDBJ databases">
        <authorList>
            <person name="Chen Y."/>
            <person name="Shah S."/>
            <person name="Dougan E. K."/>
            <person name="Thang M."/>
            <person name="Chan C."/>
        </authorList>
    </citation>
    <scope>NUCLEOTIDE SEQUENCE [LARGE SCALE GENOMIC DNA]</scope>
</reference>
<keyword evidence="3" id="KW-1185">Reference proteome</keyword>
<comment type="caution">
    <text evidence="2">The sequence shown here is derived from an EMBL/GenBank/DDBJ whole genome shotgun (WGS) entry which is preliminary data.</text>
</comment>
<keyword evidence="1" id="KW-0812">Transmembrane</keyword>
<dbReference type="Proteomes" id="UP001189429">
    <property type="component" value="Unassembled WGS sequence"/>
</dbReference>
<name>A0ABN9VS33_9DINO</name>
<keyword evidence="1" id="KW-1133">Transmembrane helix</keyword>